<dbReference type="GO" id="GO:0005634">
    <property type="term" value="C:nucleus"/>
    <property type="evidence" value="ECO:0007669"/>
    <property type="project" value="UniProtKB-SubCell"/>
</dbReference>
<evidence type="ECO:0000259" key="8">
    <source>
        <dbReference type="PROSITE" id="PS00388"/>
    </source>
</evidence>
<dbReference type="InterPro" id="IPR050115">
    <property type="entry name" value="Proteasome_alpha"/>
</dbReference>
<comment type="similarity">
    <text evidence="5 6">Belongs to the peptidase T1A family.</text>
</comment>
<accession>A0A915JWE9</accession>
<proteinExistence type="inferred from homology"/>
<dbReference type="PANTHER" id="PTHR11599">
    <property type="entry name" value="PROTEASOME SUBUNIT ALPHA/BETA"/>
    <property type="match status" value="1"/>
</dbReference>
<comment type="subcellular location">
    <subcellularLocation>
        <location evidence="6">Cytoplasm</location>
    </subcellularLocation>
    <subcellularLocation>
        <location evidence="6">Nucleus</location>
    </subcellularLocation>
</comment>
<organism evidence="9 10">
    <name type="scientific">Romanomermis culicivorax</name>
    <name type="common">Nematode worm</name>
    <dbReference type="NCBI Taxonomy" id="13658"/>
    <lineage>
        <taxon>Eukaryota</taxon>
        <taxon>Metazoa</taxon>
        <taxon>Ecdysozoa</taxon>
        <taxon>Nematoda</taxon>
        <taxon>Enoplea</taxon>
        <taxon>Dorylaimia</taxon>
        <taxon>Mermithida</taxon>
        <taxon>Mermithoidea</taxon>
        <taxon>Mermithidae</taxon>
        <taxon>Romanomermis</taxon>
    </lineage>
</organism>
<keyword evidence="2 6" id="KW-0963">Cytoplasm</keyword>
<dbReference type="PROSITE" id="PS00854">
    <property type="entry name" value="PROTEASOME_BETA_1"/>
    <property type="match status" value="1"/>
</dbReference>
<evidence type="ECO:0000256" key="3">
    <source>
        <dbReference type="ARBA" id="ARBA00022942"/>
    </source>
</evidence>
<evidence type="ECO:0000313" key="9">
    <source>
        <dbReference type="Proteomes" id="UP000887565"/>
    </source>
</evidence>
<dbReference type="GO" id="GO:0019773">
    <property type="term" value="C:proteasome core complex, alpha-subunit complex"/>
    <property type="evidence" value="ECO:0007669"/>
    <property type="project" value="UniProtKB-UniRule"/>
</dbReference>
<dbReference type="InterPro" id="IPR029055">
    <property type="entry name" value="Ntn_hydrolases_N"/>
</dbReference>
<sequence length="284" mass="31962">MVKTVFRCAPLTCKFFCACRTPMADLHSRRYDTRTTTFSPEGRLYQVEYAMEAINHAAMCIGLKCKDGILIGVENRTVHPLLDPLAGSEKIYKLNDNIACSVAGITSDANTLVGILRLQAARYELQNKEAIPVQQLVEHVANHKQFFTQIGGKRPFGVSMLYMGWDERHDYQMYMSDPSGNFTGWKGICIGANSQAAMSLLNQEYDPSADLKTMTKFCVKVLAKTLDVKISAEKIELMSLQRVDDKTVMKKLRKEDLAALISEYEELEKAKEAALLLQQQMKKS</sequence>
<feature type="domain" description="Proteasome alpha-type subunits" evidence="8">
    <location>
        <begin position="31"/>
        <end position="53"/>
    </location>
</feature>
<dbReference type="InterPro" id="IPR023332">
    <property type="entry name" value="Proteasome_alpha-type"/>
</dbReference>
<dbReference type="AlphaFoldDB" id="A0A915JWE9"/>
<dbReference type="SMART" id="SM00948">
    <property type="entry name" value="Proteasome_A_N"/>
    <property type="match status" value="1"/>
</dbReference>
<evidence type="ECO:0000256" key="6">
    <source>
        <dbReference type="RuleBase" id="RU000551"/>
    </source>
</evidence>
<keyword evidence="7" id="KW-0175">Coiled coil</keyword>
<name>A0A915JWE9_ROMCU</name>
<evidence type="ECO:0000313" key="10">
    <source>
        <dbReference type="WBParaSite" id="nRc.2.0.1.t30646-RA"/>
    </source>
</evidence>
<comment type="subunit">
    <text evidence="6">The 20S proteasome core is composed of 28 subunits that are arranged in four stacked rings, resulting in a barrel-shaped structure. The two end rings are each formed by seven alpha subunits, and the two central rings are each formed by seven beta subunits.</text>
</comment>
<keyword evidence="9" id="KW-1185">Reference proteome</keyword>
<evidence type="ECO:0000256" key="1">
    <source>
        <dbReference type="ARBA" id="ARBA00002000"/>
    </source>
</evidence>
<keyword evidence="3 5" id="KW-0647">Proteasome</keyword>
<dbReference type="OMA" id="YVLNDNM"/>
<dbReference type="PROSITE" id="PS51475">
    <property type="entry name" value="PROTEASOME_ALPHA_2"/>
    <property type="match status" value="1"/>
</dbReference>
<feature type="coiled-coil region" evidence="7">
    <location>
        <begin position="250"/>
        <end position="277"/>
    </location>
</feature>
<dbReference type="Pfam" id="PF10584">
    <property type="entry name" value="Proteasome_A_N"/>
    <property type="match status" value="1"/>
</dbReference>
<dbReference type="InterPro" id="IPR001353">
    <property type="entry name" value="Proteasome_sua/b"/>
</dbReference>
<dbReference type="GO" id="GO:0006511">
    <property type="term" value="P:ubiquitin-dependent protein catabolic process"/>
    <property type="evidence" value="ECO:0007669"/>
    <property type="project" value="InterPro"/>
</dbReference>
<protein>
    <recommendedName>
        <fullName evidence="6">Proteasome subunit alpha type</fullName>
    </recommendedName>
</protein>
<dbReference type="Pfam" id="PF00227">
    <property type="entry name" value="Proteasome"/>
    <property type="match status" value="1"/>
</dbReference>
<keyword evidence="4 6" id="KW-0539">Nucleus</keyword>
<evidence type="ECO:0000256" key="5">
    <source>
        <dbReference type="PROSITE-ProRule" id="PRU00808"/>
    </source>
</evidence>
<dbReference type="Gene3D" id="3.60.20.10">
    <property type="entry name" value="Glutamine Phosphoribosylpyrophosphate, subunit 1, domain 1"/>
    <property type="match status" value="1"/>
</dbReference>
<dbReference type="GO" id="GO:0005737">
    <property type="term" value="C:cytoplasm"/>
    <property type="evidence" value="ECO:0007669"/>
    <property type="project" value="UniProtKB-SubCell"/>
</dbReference>
<reference evidence="10" key="1">
    <citation type="submission" date="2022-11" db="UniProtKB">
        <authorList>
            <consortium name="WormBaseParasite"/>
        </authorList>
    </citation>
    <scope>IDENTIFICATION</scope>
</reference>
<dbReference type="SUPFAM" id="SSF56235">
    <property type="entry name" value="N-terminal nucleophile aminohydrolases (Ntn hydrolases)"/>
    <property type="match status" value="1"/>
</dbReference>
<evidence type="ECO:0000256" key="2">
    <source>
        <dbReference type="ARBA" id="ARBA00022490"/>
    </source>
</evidence>
<dbReference type="InterPro" id="IPR016050">
    <property type="entry name" value="Proteasome_bsu_CS"/>
</dbReference>
<dbReference type="InterPro" id="IPR000426">
    <property type="entry name" value="Proteasome_asu_N"/>
</dbReference>
<evidence type="ECO:0000256" key="7">
    <source>
        <dbReference type="SAM" id="Coils"/>
    </source>
</evidence>
<dbReference type="Proteomes" id="UP000887565">
    <property type="component" value="Unplaced"/>
</dbReference>
<dbReference type="WBParaSite" id="nRc.2.0.1.t30646-RA">
    <property type="protein sequence ID" value="nRc.2.0.1.t30646-RA"/>
    <property type="gene ID" value="nRc.2.0.1.g30646"/>
</dbReference>
<comment type="function">
    <text evidence="1">The proteasome is a multicatalytic proteinase complex which is characterized by its ability to cleave peptides with Arg, Phe, Tyr, Leu, and Glu adjacent to the leaving group at neutral or slightly basic pH. The proteasome has an ATP-dependent proteolytic activity.</text>
</comment>
<dbReference type="PROSITE" id="PS00388">
    <property type="entry name" value="PROTEASOME_ALPHA_1"/>
    <property type="match status" value="1"/>
</dbReference>
<evidence type="ECO:0000256" key="4">
    <source>
        <dbReference type="ARBA" id="ARBA00023242"/>
    </source>
</evidence>